<keyword evidence="1" id="KW-0812">Transmembrane</keyword>
<dbReference type="GO" id="GO:0051082">
    <property type="term" value="F:unfolded protein binding"/>
    <property type="evidence" value="ECO:0007669"/>
    <property type="project" value="TreeGrafter"/>
</dbReference>
<gene>
    <name evidence="4" type="primary">LOC107432693</name>
</gene>
<feature type="domain" description="J" evidence="2">
    <location>
        <begin position="68"/>
        <end position="132"/>
    </location>
</feature>
<organism evidence="3 4">
    <name type="scientific">Ziziphus jujuba</name>
    <name type="common">Chinese jujube</name>
    <name type="synonym">Ziziphus sativa</name>
    <dbReference type="NCBI Taxonomy" id="326968"/>
    <lineage>
        <taxon>Eukaryota</taxon>
        <taxon>Viridiplantae</taxon>
        <taxon>Streptophyta</taxon>
        <taxon>Embryophyta</taxon>
        <taxon>Tracheophyta</taxon>
        <taxon>Spermatophyta</taxon>
        <taxon>Magnoliopsida</taxon>
        <taxon>eudicotyledons</taxon>
        <taxon>Gunneridae</taxon>
        <taxon>Pentapetalae</taxon>
        <taxon>rosids</taxon>
        <taxon>fabids</taxon>
        <taxon>Rosales</taxon>
        <taxon>Rhamnaceae</taxon>
        <taxon>Paliureae</taxon>
        <taxon>Ziziphus</taxon>
    </lineage>
</organism>
<dbReference type="CDD" id="cd06257">
    <property type="entry name" value="DnaJ"/>
    <property type="match status" value="1"/>
</dbReference>
<dbReference type="PRINTS" id="PR00625">
    <property type="entry name" value="JDOMAIN"/>
</dbReference>
<keyword evidence="1" id="KW-0472">Membrane</keyword>
<dbReference type="KEGG" id="zju:107432693"/>
<dbReference type="PROSITE" id="PS00636">
    <property type="entry name" value="DNAJ_1"/>
    <property type="match status" value="1"/>
</dbReference>
<evidence type="ECO:0000256" key="1">
    <source>
        <dbReference type="SAM" id="Phobius"/>
    </source>
</evidence>
<evidence type="ECO:0000313" key="3">
    <source>
        <dbReference type="Proteomes" id="UP001652623"/>
    </source>
</evidence>
<feature type="transmembrane region" description="Helical" evidence="1">
    <location>
        <begin position="251"/>
        <end position="274"/>
    </location>
</feature>
<keyword evidence="3" id="KW-1185">Reference proteome</keyword>
<dbReference type="InParanoid" id="A0A6P4BAH3"/>
<dbReference type="InterPro" id="IPR001623">
    <property type="entry name" value="DnaJ_domain"/>
</dbReference>
<sequence length="323" mass="36743">MIMQSQLLVGPIPINGCFGFHSGFQINPGPPSHSATHLHHQNRVRHHRRWSPLIVAASSSWAIPGKQNHYAVLGLSRYATSAEIKRAYRLLARKYHPDVSKVSQAGEVFKSIRHAYEVLSNEATRTQYDQALKLQEDTGRQRRRESYSTEFDDEFDDGVKVYRWEWAELRWRMQQENYWEGNRVNEGFQETSEVAEEENSMQERGSFIEVLRSAFMSLLLLQTFGSRFSLTFSSLMALLDRKLDAGYKIGYIIAWILGGRGGVLLTLCLSFASWVCGKTSSSMVVLVVVAMWVGSNLARYAPLPQGALLTLLYMSIKLQVDLN</sequence>
<dbReference type="Gene3D" id="1.10.287.110">
    <property type="entry name" value="DnaJ domain"/>
    <property type="match status" value="1"/>
</dbReference>
<dbReference type="Proteomes" id="UP001652623">
    <property type="component" value="Chromosome 11"/>
</dbReference>
<name>A0A6P4BAH3_ZIZJJ</name>
<dbReference type="RefSeq" id="XP_015899368.3">
    <property type="nucleotide sequence ID" value="XM_016043882.4"/>
</dbReference>
<keyword evidence="1" id="KW-1133">Transmembrane helix</keyword>
<dbReference type="SUPFAM" id="SSF46565">
    <property type="entry name" value="Chaperone J-domain"/>
    <property type="match status" value="1"/>
</dbReference>
<dbReference type="PROSITE" id="PS50076">
    <property type="entry name" value="DNAJ_2"/>
    <property type="match status" value="1"/>
</dbReference>
<dbReference type="InterPro" id="IPR036869">
    <property type="entry name" value="J_dom_sf"/>
</dbReference>
<evidence type="ECO:0000313" key="4">
    <source>
        <dbReference type="RefSeq" id="XP_015899368.3"/>
    </source>
</evidence>
<dbReference type="AlphaFoldDB" id="A0A6P4BAH3"/>
<dbReference type="Pfam" id="PF00226">
    <property type="entry name" value="DnaJ"/>
    <property type="match status" value="1"/>
</dbReference>
<dbReference type="SMART" id="SM00271">
    <property type="entry name" value="DnaJ"/>
    <property type="match status" value="1"/>
</dbReference>
<protein>
    <submittedName>
        <fullName evidence="4">Uncharacterized protein LOC107432693</fullName>
    </submittedName>
</protein>
<dbReference type="InterPro" id="IPR018253">
    <property type="entry name" value="DnaJ_domain_CS"/>
</dbReference>
<accession>A0A6P4BAH3</accession>
<feature type="transmembrane region" description="Helical" evidence="1">
    <location>
        <begin position="280"/>
        <end position="298"/>
    </location>
</feature>
<dbReference type="PANTHER" id="PTHR43096">
    <property type="entry name" value="DNAJ HOMOLOG 1, MITOCHONDRIAL-RELATED"/>
    <property type="match status" value="1"/>
</dbReference>
<dbReference type="GO" id="GO:0005737">
    <property type="term" value="C:cytoplasm"/>
    <property type="evidence" value="ECO:0007669"/>
    <property type="project" value="TreeGrafter"/>
</dbReference>
<dbReference type="GO" id="GO:0042026">
    <property type="term" value="P:protein refolding"/>
    <property type="evidence" value="ECO:0007669"/>
    <property type="project" value="TreeGrafter"/>
</dbReference>
<dbReference type="GeneID" id="107432693"/>
<reference evidence="4" key="1">
    <citation type="submission" date="2025-08" db="UniProtKB">
        <authorList>
            <consortium name="RefSeq"/>
        </authorList>
    </citation>
    <scope>IDENTIFICATION</scope>
    <source>
        <tissue evidence="4">Seedling</tissue>
    </source>
</reference>
<dbReference type="FunCoup" id="A0A6P4BAH3">
    <property type="interactions" value="118"/>
</dbReference>
<proteinExistence type="predicted"/>
<evidence type="ECO:0000259" key="2">
    <source>
        <dbReference type="PROSITE" id="PS50076"/>
    </source>
</evidence>
<dbReference type="PANTHER" id="PTHR43096:SF58">
    <property type="entry name" value="CHAPERONE DNAJ-DOMAIN SUPERFAMILY PROTEIN"/>
    <property type="match status" value="1"/>
</dbReference>